<name>A0A6J5T4R8_9CAUD</name>
<reference evidence="2" key="1">
    <citation type="submission" date="2020-05" db="EMBL/GenBank/DDBJ databases">
        <authorList>
            <person name="Chiriac C."/>
            <person name="Salcher M."/>
            <person name="Ghai R."/>
            <person name="Kavagutti S V."/>
        </authorList>
    </citation>
    <scope>NUCLEOTIDE SEQUENCE</scope>
</reference>
<dbReference type="SUPFAM" id="SSF50199">
    <property type="entry name" value="Staphylococcal nuclease"/>
    <property type="match status" value="1"/>
</dbReference>
<dbReference type="SMART" id="SM00318">
    <property type="entry name" value="SNc"/>
    <property type="match status" value="1"/>
</dbReference>
<dbReference type="InterPro" id="IPR016071">
    <property type="entry name" value="Staphylococal_nuclease_OB-fold"/>
</dbReference>
<dbReference type="PROSITE" id="PS50830">
    <property type="entry name" value="TNASE_3"/>
    <property type="match status" value="1"/>
</dbReference>
<dbReference type="EMBL" id="LR797523">
    <property type="protein sequence ID" value="CAB4222031.1"/>
    <property type="molecule type" value="Genomic_DNA"/>
</dbReference>
<protein>
    <submittedName>
        <fullName evidence="2">COG1525 Micrococcal nuclease (Thermonuclease) homologs</fullName>
    </submittedName>
</protein>
<evidence type="ECO:0000259" key="1">
    <source>
        <dbReference type="PROSITE" id="PS50830"/>
    </source>
</evidence>
<dbReference type="Gene3D" id="2.40.50.90">
    <property type="match status" value="1"/>
</dbReference>
<proteinExistence type="predicted"/>
<organism evidence="2">
    <name type="scientific">uncultured Caudovirales phage</name>
    <dbReference type="NCBI Taxonomy" id="2100421"/>
    <lineage>
        <taxon>Viruses</taxon>
        <taxon>Duplodnaviria</taxon>
        <taxon>Heunggongvirae</taxon>
        <taxon>Uroviricota</taxon>
        <taxon>Caudoviricetes</taxon>
        <taxon>Peduoviridae</taxon>
        <taxon>Maltschvirus</taxon>
        <taxon>Maltschvirus maltsch</taxon>
    </lineage>
</organism>
<dbReference type="InterPro" id="IPR035437">
    <property type="entry name" value="SNase_OB-fold_sf"/>
</dbReference>
<accession>A0A6J5T4R8</accession>
<feature type="domain" description="TNase-like" evidence="1">
    <location>
        <begin position="18"/>
        <end position="138"/>
    </location>
</feature>
<dbReference type="Pfam" id="PF00565">
    <property type="entry name" value="SNase"/>
    <property type="match status" value="1"/>
</dbReference>
<sequence>MNKLLLLLLLLSTTAHAEIYDFPITRVIDGDTVEFQAPFLPKPLKPVLSIRVLGVDTPEKGHRAMCPEEAALGEAASKFTKKLVADSKKQQVSLVKWDKYGGRVLGDVLLDDKSLSEELIKQGFARPYFGDKKESWCK</sequence>
<evidence type="ECO:0000313" key="2">
    <source>
        <dbReference type="EMBL" id="CAB4222031.1"/>
    </source>
</evidence>
<gene>
    <name evidence="2" type="ORF">UFOVP1655_27</name>
</gene>